<feature type="region of interest" description="Disordered" evidence="1">
    <location>
        <begin position="264"/>
        <end position="332"/>
    </location>
</feature>
<organism evidence="2 3">
    <name type="scientific">Frankliniella fusca</name>
    <dbReference type="NCBI Taxonomy" id="407009"/>
    <lineage>
        <taxon>Eukaryota</taxon>
        <taxon>Metazoa</taxon>
        <taxon>Ecdysozoa</taxon>
        <taxon>Arthropoda</taxon>
        <taxon>Hexapoda</taxon>
        <taxon>Insecta</taxon>
        <taxon>Pterygota</taxon>
        <taxon>Neoptera</taxon>
        <taxon>Paraneoptera</taxon>
        <taxon>Thysanoptera</taxon>
        <taxon>Terebrantia</taxon>
        <taxon>Thripoidea</taxon>
        <taxon>Thripidae</taxon>
        <taxon>Frankliniella</taxon>
    </lineage>
</organism>
<feature type="compositionally biased region" description="Polar residues" evidence="1">
    <location>
        <begin position="320"/>
        <end position="332"/>
    </location>
</feature>
<protein>
    <recommendedName>
        <fullName evidence="4">DUF4806 domain-containing protein</fullName>
    </recommendedName>
</protein>
<dbReference type="PANTHER" id="PTHR34153:SF2">
    <property type="entry name" value="SI:CH211-262H13.3-RELATED"/>
    <property type="match status" value="1"/>
</dbReference>
<evidence type="ECO:0008006" key="4">
    <source>
        <dbReference type="Google" id="ProtNLM"/>
    </source>
</evidence>
<feature type="compositionally biased region" description="Polar residues" evidence="1">
    <location>
        <begin position="390"/>
        <end position="421"/>
    </location>
</feature>
<sequence length="619" mass="68589">MSKILEKHVFSLVQFIENEFSDEETVEERDLRVVTSTWVSEDRTMCWWPPANVPSDRAGRLAAMHSKPEESTWQNLPITLIQSYRTFARARKNLKAMEKGKDAEGDNTTDYEQPRKRIRRKRYVEEDEETPKRRKAASRSQQCGTESDDSSKSIPAPQLGNLEAKLNKIIAHRQVMPKPSKPKSKISNKSTEKIKKVAVSLASQTAPHKAITATEFRQDNGSQHDEAIPTASFDLGIKDLLEIKQSNKHQNMSKSLVNYDSDSLNSGSSRLSFSSPIRSLSTDTSYDKSKRGSLQDIDTNVQNEGSPVRSVSLVSGGGINDTSTVTSQRGSNRVSVGDASASCFELSPVQSVSLVSGSNRVSVGGANASCFELSPVQSVPLLSGGGKDTTLVSSQKGSNGVSVGGASTSCETSQKGCNSKTSHARSSDSSESSIRNFLDPASLRPHSNFPTTSGGSMTVQSSHLEKLYEQGETTKRMLRQILINQRRILSFVVPEDQMTANDFDSLPALPLKSEEEFDNFEEYLTIKAQKREVVKFMTSLYKENWNEAKFVNQVLREMISNSLARVISWEGTEGTKIPFKPTRLNNAIRLAVLKLFDKSDLLQAENKIQRWFCTSSQRS</sequence>
<feature type="compositionally biased region" description="Polar residues" evidence="1">
    <location>
        <begin position="296"/>
        <end position="305"/>
    </location>
</feature>
<dbReference type="Proteomes" id="UP001219518">
    <property type="component" value="Unassembled WGS sequence"/>
</dbReference>
<accession>A0AAE1HCA0</accession>
<keyword evidence="3" id="KW-1185">Reference proteome</keyword>
<reference evidence="2" key="1">
    <citation type="submission" date="2021-07" db="EMBL/GenBank/DDBJ databases">
        <authorList>
            <person name="Catto M.A."/>
            <person name="Jacobson A."/>
            <person name="Kennedy G."/>
            <person name="Labadie P."/>
            <person name="Hunt B.G."/>
            <person name="Srinivasan R."/>
        </authorList>
    </citation>
    <scope>NUCLEOTIDE SEQUENCE</scope>
    <source>
        <strain evidence="2">PL_HMW_Pooled</strain>
        <tissue evidence="2">Head</tissue>
    </source>
</reference>
<proteinExistence type="predicted"/>
<gene>
    <name evidence="2" type="ORF">KUF71_007842</name>
</gene>
<comment type="caution">
    <text evidence="2">The sequence shown here is derived from an EMBL/GenBank/DDBJ whole genome shotgun (WGS) entry which is preliminary data.</text>
</comment>
<feature type="region of interest" description="Disordered" evidence="1">
    <location>
        <begin position="96"/>
        <end position="157"/>
    </location>
</feature>
<feature type="compositionally biased region" description="Low complexity" evidence="1">
    <location>
        <begin position="264"/>
        <end position="281"/>
    </location>
</feature>
<name>A0AAE1HCA0_9NEOP</name>
<dbReference type="AlphaFoldDB" id="A0AAE1HCA0"/>
<dbReference type="EMBL" id="JAHWGI010000960">
    <property type="protein sequence ID" value="KAK3918595.1"/>
    <property type="molecule type" value="Genomic_DNA"/>
</dbReference>
<evidence type="ECO:0000313" key="2">
    <source>
        <dbReference type="EMBL" id="KAK3918595.1"/>
    </source>
</evidence>
<evidence type="ECO:0000313" key="3">
    <source>
        <dbReference type="Proteomes" id="UP001219518"/>
    </source>
</evidence>
<dbReference type="PANTHER" id="PTHR34153">
    <property type="entry name" value="SI:CH211-262H13.3-RELATED-RELATED"/>
    <property type="match status" value="1"/>
</dbReference>
<feature type="compositionally biased region" description="Polar residues" evidence="1">
    <location>
        <begin position="448"/>
        <end position="460"/>
    </location>
</feature>
<feature type="region of interest" description="Disordered" evidence="1">
    <location>
        <begin position="390"/>
        <end position="460"/>
    </location>
</feature>
<evidence type="ECO:0000256" key="1">
    <source>
        <dbReference type="SAM" id="MobiDB-lite"/>
    </source>
</evidence>
<reference evidence="2" key="2">
    <citation type="journal article" date="2023" name="BMC Genomics">
        <title>Pest status, molecular evolution, and epigenetic factors derived from the genome assembly of Frankliniella fusca, a thysanopteran phytovirus vector.</title>
        <authorList>
            <person name="Catto M.A."/>
            <person name="Labadie P.E."/>
            <person name="Jacobson A.L."/>
            <person name="Kennedy G.G."/>
            <person name="Srinivasan R."/>
            <person name="Hunt B.G."/>
        </authorList>
    </citation>
    <scope>NUCLEOTIDE SEQUENCE</scope>
    <source>
        <strain evidence="2">PL_HMW_Pooled</strain>
    </source>
</reference>